<dbReference type="AlphaFoldDB" id="A0A7W6PZT3"/>
<dbReference type="InterPro" id="IPR003737">
    <property type="entry name" value="GlcNAc_PI_deacetylase-related"/>
</dbReference>
<dbReference type="PANTHER" id="PTHR12993">
    <property type="entry name" value="N-ACETYLGLUCOSAMINYL-PHOSPHATIDYLINOSITOL DE-N-ACETYLASE-RELATED"/>
    <property type="match status" value="1"/>
</dbReference>
<evidence type="ECO:0000313" key="1">
    <source>
        <dbReference type="EMBL" id="MBB4151737.1"/>
    </source>
</evidence>
<reference evidence="1 2" key="1">
    <citation type="submission" date="2020-08" db="EMBL/GenBank/DDBJ databases">
        <title>Genomic Encyclopedia of Type Strains, Phase IV (KMG-IV): sequencing the most valuable type-strain genomes for metagenomic binning, comparative biology and taxonomic classification.</title>
        <authorList>
            <person name="Goeker M."/>
        </authorList>
    </citation>
    <scope>NUCLEOTIDE SEQUENCE [LARGE SCALE GENOMIC DNA]</scope>
    <source>
        <strain evidence="1 2">DSM 19371</strain>
    </source>
</reference>
<dbReference type="SUPFAM" id="SSF102588">
    <property type="entry name" value="LmbE-like"/>
    <property type="match status" value="1"/>
</dbReference>
<name>A0A7W6PZT3_9SPHN</name>
<evidence type="ECO:0000313" key="2">
    <source>
        <dbReference type="Proteomes" id="UP000590524"/>
    </source>
</evidence>
<dbReference type="Pfam" id="PF02585">
    <property type="entry name" value="PIG-L"/>
    <property type="match status" value="1"/>
</dbReference>
<dbReference type="InterPro" id="IPR024078">
    <property type="entry name" value="LmbE-like_dom_sf"/>
</dbReference>
<protein>
    <submittedName>
        <fullName evidence="1">LmbE family N-acetylglucosaminyl deacetylase</fullName>
    </submittedName>
</protein>
<gene>
    <name evidence="1" type="ORF">GGQ90_005551</name>
</gene>
<dbReference type="GO" id="GO:0016811">
    <property type="term" value="F:hydrolase activity, acting on carbon-nitrogen (but not peptide) bonds, in linear amides"/>
    <property type="evidence" value="ECO:0007669"/>
    <property type="project" value="TreeGrafter"/>
</dbReference>
<dbReference type="EMBL" id="JACIEU010000046">
    <property type="protein sequence ID" value="MBB4151737.1"/>
    <property type="molecule type" value="Genomic_DNA"/>
</dbReference>
<organism evidence="1 2">
    <name type="scientific">Sphingobium scionense</name>
    <dbReference type="NCBI Taxonomy" id="1404341"/>
    <lineage>
        <taxon>Bacteria</taxon>
        <taxon>Pseudomonadati</taxon>
        <taxon>Pseudomonadota</taxon>
        <taxon>Alphaproteobacteria</taxon>
        <taxon>Sphingomonadales</taxon>
        <taxon>Sphingomonadaceae</taxon>
        <taxon>Sphingobium</taxon>
    </lineage>
</organism>
<dbReference type="RefSeq" id="WP_380766239.1">
    <property type="nucleotide sequence ID" value="NZ_JBHLYA010000086.1"/>
</dbReference>
<dbReference type="Proteomes" id="UP000590524">
    <property type="component" value="Unassembled WGS sequence"/>
</dbReference>
<accession>A0A7W6PZT3</accession>
<dbReference type="Gene3D" id="3.40.50.10320">
    <property type="entry name" value="LmbE-like"/>
    <property type="match status" value="1"/>
</dbReference>
<dbReference type="PANTHER" id="PTHR12993:SF29">
    <property type="entry name" value="BLR3841 PROTEIN"/>
    <property type="match status" value="1"/>
</dbReference>
<sequence>MVMGRSGAYPLTARPWRGLRWLVIAPHPDDETLGTGALIAHMAKAGRFAGLVYLTDGSGSHPLKDGKAGSIVAARQREGRQALQRLAGLQVKAPLCLGWKDATPDVPGSVLFGRSCRKLAALCGRLRVDVLVTTSPHEPHCDHSAAAGLAHAVRIRSRGRITVAEYCVWSEAPSSRTHKTLITPSMSPGVRRNALAAHRSQLTASHGLGFRLPKDKRSMAPHDLLYVRRRP</sequence>
<keyword evidence="2" id="KW-1185">Reference proteome</keyword>
<comment type="caution">
    <text evidence="1">The sequence shown here is derived from an EMBL/GenBank/DDBJ whole genome shotgun (WGS) entry which is preliminary data.</text>
</comment>
<proteinExistence type="predicted"/>